<dbReference type="RefSeq" id="WP_189436035.1">
    <property type="nucleotide sequence ID" value="NZ_BMXE01000002.1"/>
</dbReference>
<dbReference type="InterPro" id="IPR016181">
    <property type="entry name" value="Acyl_CoA_acyltransferase"/>
</dbReference>
<dbReference type="Proteomes" id="UP000637980">
    <property type="component" value="Unassembled WGS sequence"/>
</dbReference>
<dbReference type="SMART" id="SM01006">
    <property type="entry name" value="AlcB"/>
    <property type="match status" value="1"/>
</dbReference>
<proteinExistence type="predicted"/>
<dbReference type="PANTHER" id="PTHR31438:SF1">
    <property type="entry name" value="LYSINE N-ACYLTRANSFERASE C17G9.06C-RELATED"/>
    <property type="match status" value="1"/>
</dbReference>
<organism evidence="4 5">
    <name type="scientific">Pseudovibrio japonicus</name>
    <dbReference type="NCBI Taxonomy" id="366534"/>
    <lineage>
        <taxon>Bacteria</taxon>
        <taxon>Pseudomonadati</taxon>
        <taxon>Pseudomonadota</taxon>
        <taxon>Alphaproteobacteria</taxon>
        <taxon>Hyphomicrobiales</taxon>
        <taxon>Stappiaceae</taxon>
        <taxon>Pseudovibrio</taxon>
    </lineage>
</organism>
<dbReference type="InterPro" id="IPR019432">
    <property type="entry name" value="Acyltransferase_MbtK/IucB-like"/>
</dbReference>
<gene>
    <name evidence="4" type="ORF">GCM10007094_13890</name>
</gene>
<evidence type="ECO:0000259" key="3">
    <source>
        <dbReference type="PROSITE" id="PS51186"/>
    </source>
</evidence>
<accession>A0ABQ3E538</accession>
<dbReference type="EMBL" id="BMXE01000002">
    <property type="protein sequence ID" value="GHB26810.1"/>
    <property type="molecule type" value="Genomic_DNA"/>
</dbReference>
<evidence type="ECO:0000313" key="4">
    <source>
        <dbReference type="EMBL" id="GHB26810.1"/>
    </source>
</evidence>
<evidence type="ECO:0000313" key="5">
    <source>
        <dbReference type="Proteomes" id="UP000637980"/>
    </source>
</evidence>
<reference evidence="5" key="1">
    <citation type="journal article" date="2019" name="Int. J. Syst. Evol. Microbiol.">
        <title>The Global Catalogue of Microorganisms (GCM) 10K type strain sequencing project: providing services to taxonomists for standard genome sequencing and annotation.</title>
        <authorList>
            <consortium name="The Broad Institute Genomics Platform"/>
            <consortium name="The Broad Institute Genome Sequencing Center for Infectious Disease"/>
            <person name="Wu L."/>
            <person name="Ma J."/>
        </authorList>
    </citation>
    <scope>NUCLEOTIDE SEQUENCE [LARGE SCALE GENOMIC DNA]</scope>
    <source>
        <strain evidence="5">KCTC 12861</strain>
    </source>
</reference>
<dbReference type="PROSITE" id="PS51186">
    <property type="entry name" value="GNAT"/>
    <property type="match status" value="1"/>
</dbReference>
<comment type="pathway">
    <text evidence="1">Siderophore biosynthesis.</text>
</comment>
<name>A0ABQ3E538_9HYPH</name>
<dbReference type="Pfam" id="PF13523">
    <property type="entry name" value="Acetyltransf_8"/>
    <property type="match status" value="1"/>
</dbReference>
<keyword evidence="5" id="KW-1185">Reference proteome</keyword>
<evidence type="ECO:0000256" key="2">
    <source>
        <dbReference type="ARBA" id="ARBA00023251"/>
    </source>
</evidence>
<dbReference type="InterPro" id="IPR000182">
    <property type="entry name" value="GNAT_dom"/>
</dbReference>
<comment type="caution">
    <text evidence="4">The sequence shown here is derived from an EMBL/GenBank/DDBJ whole genome shotgun (WGS) entry which is preliminary data.</text>
</comment>
<keyword evidence="2" id="KW-0046">Antibiotic resistance</keyword>
<dbReference type="PANTHER" id="PTHR31438">
    <property type="entry name" value="LYSINE N-ACYLTRANSFERASE C17G9.06C-RELATED"/>
    <property type="match status" value="1"/>
</dbReference>
<sequence>MAVQMRPLSIQDMPLLHEWLNQTHLRPFYEREPSTLEQVVKRYACRVADDHRTKCLIAEFDGAPFGYLQWYLNRSFPEYGIDTIGMSDGVSIDYYIGDPALLGQRLGSAMLNAAVEHVKPLVRSKDRSFCVGHRPENTSAIRCSQRAGFTYRKDFLEYGLAHELYVRDEGGLVACIFETDLK</sequence>
<feature type="domain" description="N-acetyltransferase" evidence="3">
    <location>
        <begin position="3"/>
        <end position="167"/>
    </location>
</feature>
<dbReference type="SUPFAM" id="SSF55729">
    <property type="entry name" value="Acyl-CoA N-acyltransferases (Nat)"/>
    <property type="match status" value="1"/>
</dbReference>
<protein>
    <submittedName>
        <fullName evidence="4">Aminoglycoside N(6')-acetyltransferase</fullName>
    </submittedName>
</protein>
<dbReference type="Gene3D" id="3.40.630.30">
    <property type="match status" value="1"/>
</dbReference>
<evidence type="ECO:0000256" key="1">
    <source>
        <dbReference type="ARBA" id="ARBA00004924"/>
    </source>
</evidence>